<dbReference type="Proteomes" id="UP000314294">
    <property type="component" value="Unassembled WGS sequence"/>
</dbReference>
<dbReference type="EMBL" id="SRLO01000003">
    <property type="protein sequence ID" value="TNN89036.1"/>
    <property type="molecule type" value="Genomic_DNA"/>
</dbReference>
<gene>
    <name evidence="2" type="ORF">EYF80_000915</name>
</gene>
<organism evidence="2 3">
    <name type="scientific">Liparis tanakae</name>
    <name type="common">Tanaka's snailfish</name>
    <dbReference type="NCBI Taxonomy" id="230148"/>
    <lineage>
        <taxon>Eukaryota</taxon>
        <taxon>Metazoa</taxon>
        <taxon>Chordata</taxon>
        <taxon>Craniata</taxon>
        <taxon>Vertebrata</taxon>
        <taxon>Euteleostomi</taxon>
        <taxon>Actinopterygii</taxon>
        <taxon>Neopterygii</taxon>
        <taxon>Teleostei</taxon>
        <taxon>Neoteleostei</taxon>
        <taxon>Acanthomorphata</taxon>
        <taxon>Eupercaria</taxon>
        <taxon>Perciformes</taxon>
        <taxon>Cottioidei</taxon>
        <taxon>Cottales</taxon>
        <taxon>Liparidae</taxon>
        <taxon>Liparis</taxon>
    </lineage>
</organism>
<evidence type="ECO:0000256" key="1">
    <source>
        <dbReference type="SAM" id="MobiDB-lite"/>
    </source>
</evidence>
<evidence type="ECO:0000313" key="2">
    <source>
        <dbReference type="EMBL" id="TNN89036.1"/>
    </source>
</evidence>
<evidence type="ECO:0000313" key="3">
    <source>
        <dbReference type="Proteomes" id="UP000314294"/>
    </source>
</evidence>
<accession>A0A4Z2JFL7</accession>
<name>A0A4Z2JFL7_9TELE</name>
<reference evidence="2 3" key="1">
    <citation type="submission" date="2019-03" db="EMBL/GenBank/DDBJ databases">
        <title>First draft genome of Liparis tanakae, snailfish: a comprehensive survey of snailfish specific genes.</title>
        <authorList>
            <person name="Kim W."/>
            <person name="Song I."/>
            <person name="Jeong J.-H."/>
            <person name="Kim D."/>
            <person name="Kim S."/>
            <person name="Ryu S."/>
            <person name="Song J.Y."/>
            <person name="Lee S.K."/>
        </authorList>
    </citation>
    <scope>NUCLEOTIDE SEQUENCE [LARGE SCALE GENOMIC DNA]</scope>
    <source>
        <tissue evidence="2">Muscle</tissue>
    </source>
</reference>
<comment type="caution">
    <text evidence="2">The sequence shown here is derived from an EMBL/GenBank/DDBJ whole genome shotgun (WGS) entry which is preliminary data.</text>
</comment>
<keyword evidence="3" id="KW-1185">Reference proteome</keyword>
<proteinExistence type="predicted"/>
<sequence>MRVHSWTLRAMTMRPWGIQASSTNGLMGSMQALANSRGRVVIIVMVTRRRVVVVVVHRLVGVVVLLLPEEHEQHDGAKHNHGQDEPAQVSVDGEVNHLLHRVKIGVIEVSQKPQDSRPQHLIKEKKRKRPGHNVVKTEGYMTEDERHRQQYVAHNGCDQALKVRGLDLKNSAKL</sequence>
<dbReference type="AlphaFoldDB" id="A0A4Z2JFL7"/>
<feature type="region of interest" description="Disordered" evidence="1">
    <location>
        <begin position="113"/>
        <end position="133"/>
    </location>
</feature>
<protein>
    <submittedName>
        <fullName evidence="2">Uncharacterized protein</fullName>
    </submittedName>
</protein>